<feature type="region of interest" description="Disordered" evidence="1">
    <location>
        <begin position="468"/>
        <end position="510"/>
    </location>
</feature>
<protein>
    <submittedName>
        <fullName evidence="3">Glycosyltransferase (GlcNAc)</fullName>
    </submittedName>
</protein>
<feature type="transmembrane region" description="Helical" evidence="2">
    <location>
        <begin position="520"/>
        <end position="537"/>
    </location>
</feature>
<dbReference type="InterPro" id="IPR021067">
    <property type="entry name" value="Glycosyltransferase"/>
</dbReference>
<accession>A0A9N8EWH5</accession>
<evidence type="ECO:0000256" key="1">
    <source>
        <dbReference type="SAM" id="MobiDB-lite"/>
    </source>
</evidence>
<dbReference type="PANTHER" id="PTHR34496:SF6">
    <property type="entry name" value="GLYCOSYLTRANSFERASE 2-LIKE DOMAIN-CONTAINING PROTEIN"/>
    <property type="match status" value="1"/>
</dbReference>
<keyword evidence="4" id="KW-1185">Reference proteome</keyword>
<feature type="compositionally biased region" description="Low complexity" evidence="1">
    <location>
        <begin position="486"/>
        <end position="495"/>
    </location>
</feature>
<dbReference type="PANTHER" id="PTHR34496">
    <property type="entry name" value="GLCNAC TRANSFERASE-RELATED"/>
    <property type="match status" value="1"/>
</dbReference>
<keyword evidence="2" id="KW-0812">Transmembrane</keyword>
<dbReference type="AlphaFoldDB" id="A0A9N8EWH5"/>
<dbReference type="EMBL" id="CAICTM010002216">
    <property type="protein sequence ID" value="CAB9528407.1"/>
    <property type="molecule type" value="Genomic_DNA"/>
</dbReference>
<proteinExistence type="predicted"/>
<evidence type="ECO:0000256" key="2">
    <source>
        <dbReference type="SAM" id="Phobius"/>
    </source>
</evidence>
<reference evidence="3" key="1">
    <citation type="submission" date="2020-06" db="EMBL/GenBank/DDBJ databases">
        <authorList>
            <consortium name="Plant Systems Biology data submission"/>
        </authorList>
    </citation>
    <scope>NUCLEOTIDE SEQUENCE</scope>
    <source>
        <strain evidence="3">D6</strain>
    </source>
</reference>
<dbReference type="Pfam" id="PF11397">
    <property type="entry name" value="GlcNAc"/>
    <property type="match status" value="1"/>
</dbReference>
<name>A0A9N8EWH5_9STRA</name>
<dbReference type="Proteomes" id="UP001153069">
    <property type="component" value="Unassembled WGS sequence"/>
</dbReference>
<organism evidence="3 4">
    <name type="scientific">Seminavis robusta</name>
    <dbReference type="NCBI Taxonomy" id="568900"/>
    <lineage>
        <taxon>Eukaryota</taxon>
        <taxon>Sar</taxon>
        <taxon>Stramenopiles</taxon>
        <taxon>Ochrophyta</taxon>
        <taxon>Bacillariophyta</taxon>
        <taxon>Bacillariophyceae</taxon>
        <taxon>Bacillariophycidae</taxon>
        <taxon>Naviculales</taxon>
        <taxon>Naviculaceae</taxon>
        <taxon>Seminavis</taxon>
    </lineage>
</organism>
<dbReference type="OrthoDB" id="76265at2759"/>
<keyword evidence="2" id="KW-1133">Transmembrane helix</keyword>
<comment type="caution">
    <text evidence="3">The sequence shown here is derived from an EMBL/GenBank/DDBJ whole genome shotgun (WGS) entry which is preliminary data.</text>
</comment>
<gene>
    <name evidence="3" type="ORF">SEMRO_2218_G319530.1</name>
</gene>
<evidence type="ECO:0000313" key="4">
    <source>
        <dbReference type="Proteomes" id="UP001153069"/>
    </source>
</evidence>
<keyword evidence="2" id="KW-0472">Membrane</keyword>
<evidence type="ECO:0000313" key="3">
    <source>
        <dbReference type="EMBL" id="CAB9528407.1"/>
    </source>
</evidence>
<sequence>MPPAKNHTWGVAFLGRDEKSWGKDGIGNTPIDPNICPSPGQCPYYRDREHDLDNDKIHLVIASFRDQLCPRTLYNLFTRAKNPHRIFVRVLQQLKPDSDLVDDADCWEMACNTYNNNPGTNKLNNGQPFNCKDFEKNVEMVTIDAGLAKGPCDARSKLSALIEHDYRHAKDGKHRLEPVDVRDYCMQTDSHMDFSTGFDNGLIAMFHRAENDRAVLSTYVADMTQNNQDPKEVPHLCMITFTSTWRNWGTKYIRWALKPKLTNLVWGAGMSFQKCHAELNVPYDPYLDNVFDGEETSRGIRFFSHGYDVYTPDKVLVTHDYVGHQSNPVIHTWGRKNAKKATVADEKRKAKFDNVDWSYMEHLTKLKGTVYPDGVRRINILMGIQDARHPHKDAELERLIVDGRFGLGTARTLDQAYQFAGFSNKDLKMHENRCGNLKWVPFEDRDEFNEKNDWGVASNLQRRIWNETSPLLPAPPSSSSSGGGSLPASSLSRGLVSNSDGGGGGGPVASSHPYSHGSTYHTMGWVLMLVLVLGGFLHRSGVLRPKKHAKQLL</sequence>